<dbReference type="Proteomes" id="UP000632289">
    <property type="component" value="Unassembled WGS sequence"/>
</dbReference>
<comment type="caution">
    <text evidence="2">The sequence shown here is derived from an EMBL/GenBank/DDBJ whole genome shotgun (WGS) entry which is preliminary data.</text>
</comment>
<name>A0A927EV41_9ACTN</name>
<evidence type="ECO:0000313" key="3">
    <source>
        <dbReference type="Proteomes" id="UP000632289"/>
    </source>
</evidence>
<dbReference type="GO" id="GO:0032259">
    <property type="term" value="P:methylation"/>
    <property type="evidence" value="ECO:0007669"/>
    <property type="project" value="UniProtKB-KW"/>
</dbReference>
<dbReference type="CDD" id="cd02440">
    <property type="entry name" value="AdoMet_MTases"/>
    <property type="match status" value="1"/>
</dbReference>
<dbReference type="Gene3D" id="3.40.50.150">
    <property type="entry name" value="Vaccinia Virus protein VP39"/>
    <property type="match status" value="1"/>
</dbReference>
<protein>
    <submittedName>
        <fullName evidence="2">Class I SAM-dependent methyltransferase</fullName>
    </submittedName>
</protein>
<dbReference type="PANTHER" id="PTHR43861:SF1">
    <property type="entry name" value="TRANS-ACONITATE 2-METHYLTRANSFERASE"/>
    <property type="match status" value="1"/>
</dbReference>
<sequence length="268" mass="28124">MAVPTQAFGADGRLPGDATALRDLVERTLVSRRLDAELAARFPVGRRLRVLDVGAGEGAQTLRLARLGHEVTGLDLDPRMLRSARDALECEPPGVRRRVRLLTGDARATGALFRPGTFDAVLCHGVLMYVEEPGPLLAGLARVLAAGGLLSLLVRNADALAVGPGLAGDWAGALTAFDDPHCTDHVGVAARADRLGALTAALAGTGVPLRTWYGVGVFTGHRTEPGPAPHRQPSEGELEPLLAAEERAGATDPYRSVAPLLHLCATRD</sequence>
<reference evidence="2" key="1">
    <citation type="submission" date="2020-09" db="EMBL/GenBank/DDBJ databases">
        <title>Secondary metabolite and genome analysis of marine Streptomyces chumphonensis KK1-2T.</title>
        <authorList>
            <person name="Phongsopitanun W."/>
            <person name="Kanchanasin P."/>
            <person name="Pittayakhajonwut P."/>
            <person name="Suwanborirux K."/>
            <person name="Tanasupawat S."/>
        </authorList>
    </citation>
    <scope>NUCLEOTIDE SEQUENCE</scope>
    <source>
        <strain evidence="2">KK1-2</strain>
    </source>
</reference>
<keyword evidence="3" id="KW-1185">Reference proteome</keyword>
<proteinExistence type="predicted"/>
<dbReference type="EMBL" id="JACXYU010000001">
    <property type="protein sequence ID" value="MBD3930324.1"/>
    <property type="molecule type" value="Genomic_DNA"/>
</dbReference>
<organism evidence="2 3">
    <name type="scientific">Streptomyces chumphonensis</name>
    <dbReference type="NCBI Taxonomy" id="1214925"/>
    <lineage>
        <taxon>Bacteria</taxon>
        <taxon>Bacillati</taxon>
        <taxon>Actinomycetota</taxon>
        <taxon>Actinomycetes</taxon>
        <taxon>Kitasatosporales</taxon>
        <taxon>Streptomycetaceae</taxon>
        <taxon>Streptomyces</taxon>
    </lineage>
</organism>
<gene>
    <name evidence="2" type="ORF">IF129_01875</name>
</gene>
<dbReference type="RefSeq" id="WP_191207614.1">
    <property type="nucleotide sequence ID" value="NZ_BAABKL010000039.1"/>
</dbReference>
<keyword evidence="2" id="KW-0489">Methyltransferase</keyword>
<dbReference type="GO" id="GO:0008757">
    <property type="term" value="F:S-adenosylmethionine-dependent methyltransferase activity"/>
    <property type="evidence" value="ECO:0007669"/>
    <property type="project" value="InterPro"/>
</dbReference>
<evidence type="ECO:0000259" key="1">
    <source>
        <dbReference type="Pfam" id="PF08241"/>
    </source>
</evidence>
<dbReference type="GO" id="GO:0017000">
    <property type="term" value="P:antibiotic biosynthetic process"/>
    <property type="evidence" value="ECO:0007669"/>
    <property type="project" value="UniProtKB-ARBA"/>
</dbReference>
<accession>A0A927EV41</accession>
<dbReference type="AlphaFoldDB" id="A0A927EV41"/>
<dbReference type="SUPFAM" id="SSF53335">
    <property type="entry name" value="S-adenosyl-L-methionine-dependent methyltransferases"/>
    <property type="match status" value="1"/>
</dbReference>
<keyword evidence="2" id="KW-0808">Transferase</keyword>
<dbReference type="Pfam" id="PF08241">
    <property type="entry name" value="Methyltransf_11"/>
    <property type="match status" value="1"/>
</dbReference>
<dbReference type="PANTHER" id="PTHR43861">
    <property type="entry name" value="TRANS-ACONITATE 2-METHYLTRANSFERASE-RELATED"/>
    <property type="match status" value="1"/>
</dbReference>
<dbReference type="InterPro" id="IPR013216">
    <property type="entry name" value="Methyltransf_11"/>
</dbReference>
<feature type="domain" description="Methyltransferase type 11" evidence="1">
    <location>
        <begin position="51"/>
        <end position="151"/>
    </location>
</feature>
<dbReference type="InterPro" id="IPR029063">
    <property type="entry name" value="SAM-dependent_MTases_sf"/>
</dbReference>
<evidence type="ECO:0000313" key="2">
    <source>
        <dbReference type="EMBL" id="MBD3930324.1"/>
    </source>
</evidence>